<feature type="chain" id="PRO_5026959166" evidence="1">
    <location>
        <begin position="36"/>
        <end position="417"/>
    </location>
</feature>
<keyword evidence="1" id="KW-0732">Signal</keyword>
<organism evidence="3">
    <name type="scientific">uncultured Microcoleus sp</name>
    <dbReference type="NCBI Taxonomy" id="259945"/>
    <lineage>
        <taxon>Bacteria</taxon>
        <taxon>Bacillati</taxon>
        <taxon>Cyanobacteriota</taxon>
        <taxon>Cyanophyceae</taxon>
        <taxon>Oscillatoriophycideae</taxon>
        <taxon>Oscillatoriales</taxon>
        <taxon>Microcoleaceae</taxon>
        <taxon>Microcoleus</taxon>
        <taxon>environmental samples</taxon>
    </lineage>
</organism>
<evidence type="ECO:0000313" key="3">
    <source>
        <dbReference type="EMBL" id="CAA9305217.1"/>
    </source>
</evidence>
<feature type="signal peptide" evidence="1">
    <location>
        <begin position="1"/>
        <end position="35"/>
    </location>
</feature>
<proteinExistence type="predicted"/>
<dbReference type="InterPro" id="IPR051465">
    <property type="entry name" value="Cell_Envelope_Struct_Comp"/>
</dbReference>
<dbReference type="PANTHER" id="PTHR43308:SF5">
    <property type="entry name" value="S-LAYER PROTEIN _ PEPTIDOGLYCAN ENDO-BETA-N-ACETYLGLUCOSAMINIDASE"/>
    <property type="match status" value="1"/>
</dbReference>
<protein>
    <submittedName>
        <fullName evidence="3">S-layer domain protein</fullName>
    </submittedName>
</protein>
<dbReference type="InterPro" id="IPR001119">
    <property type="entry name" value="SLH_dom"/>
</dbReference>
<feature type="domain" description="SLH" evidence="2">
    <location>
        <begin position="159"/>
        <end position="223"/>
    </location>
</feature>
<sequence length="417" mass="43779">MSVLHRIKSGTSVLLTLGTVAGTAAPMLAPAPSFAQTAFSDVNNNYWAKDFIQDLSERGIIKGFPDGSFRPDAPVTRAEFAAMVRSVKKAKTRDAVRFADVPSNFWASGAIAEAYEMGWMSGYPGNVFRPTQQIPRVQVVVALNNGMGYEPTCDFQDVLSYYSDAGEIQSYAVKSVAAATEKQLVVSYPNPKSLKPNKSATRAEVAAFIYQTLVSTNQARAINSPYIAKIDVSESVAVKIPSGATIPVEYAKGKILLGPNDKSPITLTVASDITGNNGQVLIPEGSKISGELRSTASGVQFVAQELSIINGSRVPLNATSQLITRKETVTKGVNVGNLVKNTALGAAAAAAIAGVTGDRAIATEEVLGGAGIGTLIGVFLGRDKVDLYAVNPDTDLDLLLNSELVVGTASTGICSAR</sequence>
<feature type="domain" description="SLH" evidence="2">
    <location>
        <begin position="35"/>
        <end position="98"/>
    </location>
</feature>
<dbReference type="AlphaFoldDB" id="A0A6J4KHL0"/>
<dbReference type="EMBL" id="CADCTZ010000055">
    <property type="protein sequence ID" value="CAA9305217.1"/>
    <property type="molecule type" value="Genomic_DNA"/>
</dbReference>
<feature type="domain" description="SLH" evidence="2">
    <location>
        <begin position="99"/>
        <end position="157"/>
    </location>
</feature>
<evidence type="ECO:0000259" key="2">
    <source>
        <dbReference type="PROSITE" id="PS51272"/>
    </source>
</evidence>
<reference evidence="3" key="1">
    <citation type="submission" date="2020-02" db="EMBL/GenBank/DDBJ databases">
        <authorList>
            <person name="Meier V. D."/>
        </authorList>
    </citation>
    <scope>NUCLEOTIDE SEQUENCE</scope>
    <source>
        <strain evidence="3">AVDCRST_MAG84</strain>
    </source>
</reference>
<evidence type="ECO:0000256" key="1">
    <source>
        <dbReference type="SAM" id="SignalP"/>
    </source>
</evidence>
<dbReference type="Pfam" id="PF00395">
    <property type="entry name" value="SLH"/>
    <property type="match status" value="3"/>
</dbReference>
<dbReference type="PROSITE" id="PS51272">
    <property type="entry name" value="SLH"/>
    <property type="match status" value="3"/>
</dbReference>
<name>A0A6J4KHL0_9CYAN</name>
<dbReference type="PANTHER" id="PTHR43308">
    <property type="entry name" value="OUTER MEMBRANE PROTEIN ALPHA-RELATED"/>
    <property type="match status" value="1"/>
</dbReference>
<gene>
    <name evidence="3" type="ORF">AVDCRST_MAG84-388</name>
</gene>
<accession>A0A6J4KHL0</accession>